<dbReference type="PATRIC" id="fig|1299334.3.peg.2868"/>
<evidence type="ECO:0000313" key="1">
    <source>
        <dbReference type="EMBL" id="EUA56725.1"/>
    </source>
</evidence>
<dbReference type="EMBL" id="JAOB01000029">
    <property type="protein sequence ID" value="EUA56725.1"/>
    <property type="molecule type" value="Genomic_DNA"/>
</dbReference>
<name>X8CN81_MYCXE</name>
<accession>X8CN81</accession>
<organism evidence="1">
    <name type="scientific">Mycobacterium xenopi 4042</name>
    <dbReference type="NCBI Taxonomy" id="1299334"/>
    <lineage>
        <taxon>Bacteria</taxon>
        <taxon>Bacillati</taxon>
        <taxon>Actinomycetota</taxon>
        <taxon>Actinomycetes</taxon>
        <taxon>Mycobacteriales</taxon>
        <taxon>Mycobacteriaceae</taxon>
        <taxon>Mycobacterium</taxon>
    </lineage>
</organism>
<protein>
    <submittedName>
        <fullName evidence="1">Uncharacterized protein</fullName>
    </submittedName>
</protein>
<comment type="caution">
    <text evidence="1">The sequence shown here is derived from an EMBL/GenBank/DDBJ whole genome shotgun (WGS) entry which is preliminary data.</text>
</comment>
<dbReference type="AlphaFoldDB" id="X8CN81"/>
<proteinExistence type="predicted"/>
<gene>
    <name evidence="1" type="ORF">I553_8779</name>
</gene>
<reference evidence="1" key="1">
    <citation type="submission" date="2014-01" db="EMBL/GenBank/DDBJ databases">
        <authorList>
            <person name="Brown-Elliot B."/>
            <person name="Wallace R."/>
            <person name="Lenaerts A."/>
            <person name="Ordway D."/>
            <person name="DeGroote M.A."/>
            <person name="Parker T."/>
            <person name="Sizemore C."/>
            <person name="Tallon L.J."/>
            <person name="Sadzewicz L.K."/>
            <person name="Sengamalay N."/>
            <person name="Fraser C.M."/>
            <person name="Hine E."/>
            <person name="Shefchek K.A."/>
            <person name="Das S.P."/>
            <person name="Tettelin H."/>
        </authorList>
    </citation>
    <scope>NUCLEOTIDE SEQUENCE [LARGE SCALE GENOMIC DNA]</scope>
    <source>
        <strain evidence="1">4042</strain>
    </source>
</reference>
<sequence length="39" mass="4323">MSDIGDTIMRHSNAVDASFLGPTTSIPRRQISWVVRSYG</sequence>